<comment type="caution">
    <text evidence="2">The sequence shown here is derived from an EMBL/GenBank/DDBJ whole genome shotgun (WGS) entry which is preliminary data.</text>
</comment>
<feature type="signal peptide" evidence="1">
    <location>
        <begin position="1"/>
        <end position="19"/>
    </location>
</feature>
<evidence type="ECO:0000313" key="2">
    <source>
        <dbReference type="EMBL" id="CAG7835858.1"/>
    </source>
</evidence>
<evidence type="ECO:0000256" key="1">
    <source>
        <dbReference type="SAM" id="SignalP"/>
    </source>
</evidence>
<protein>
    <submittedName>
        <fullName evidence="2">Uncharacterized protein</fullName>
    </submittedName>
</protein>
<proteinExistence type="predicted"/>
<evidence type="ECO:0000313" key="3">
    <source>
        <dbReference type="Proteomes" id="UP000708208"/>
    </source>
</evidence>
<dbReference type="EMBL" id="CAJVCH010570782">
    <property type="protein sequence ID" value="CAG7835858.1"/>
    <property type="molecule type" value="Genomic_DNA"/>
</dbReference>
<reference evidence="2" key="1">
    <citation type="submission" date="2021-06" db="EMBL/GenBank/DDBJ databases">
        <authorList>
            <person name="Hodson N. C."/>
            <person name="Mongue J. A."/>
            <person name="Jaron S. K."/>
        </authorList>
    </citation>
    <scope>NUCLEOTIDE SEQUENCE</scope>
</reference>
<keyword evidence="1" id="KW-0732">Signal</keyword>
<dbReference type="AlphaFoldDB" id="A0A8J2PLW7"/>
<name>A0A8J2PLW7_9HEXA</name>
<gene>
    <name evidence="2" type="ORF">AFUS01_LOCUS45175</name>
</gene>
<dbReference type="Proteomes" id="UP000708208">
    <property type="component" value="Unassembled WGS sequence"/>
</dbReference>
<feature type="chain" id="PRO_5035256412" evidence="1">
    <location>
        <begin position="20"/>
        <end position="256"/>
    </location>
</feature>
<sequence>MHLHYLLQLGLLYSCLCSAHELNEEDYWERVQELQDPALHFNRSVDHLMKYMLPPGARCDPVQHLDSRILHHSVRHGLLQVPEENFIEILGRMCTVIKEMEVLKFYQSFRCNKNVCDCPFDFLTWSSSEQKCKIRETKKCGDVNVFNQTIINLSAIFGCEAGTECMSQAFAISRNASQSFPNDPSADHPTCHCLRKESCGRPREFPSLSKAYSRSYFKYTFGSLLGVISLFRVYKKEFSQIGIIEVSMLIVSYYFN</sequence>
<organism evidence="2 3">
    <name type="scientific">Allacma fusca</name>
    <dbReference type="NCBI Taxonomy" id="39272"/>
    <lineage>
        <taxon>Eukaryota</taxon>
        <taxon>Metazoa</taxon>
        <taxon>Ecdysozoa</taxon>
        <taxon>Arthropoda</taxon>
        <taxon>Hexapoda</taxon>
        <taxon>Collembola</taxon>
        <taxon>Symphypleona</taxon>
        <taxon>Sminthuridae</taxon>
        <taxon>Allacma</taxon>
    </lineage>
</organism>
<accession>A0A8J2PLW7</accession>
<keyword evidence="3" id="KW-1185">Reference proteome</keyword>